<feature type="non-terminal residue" evidence="3">
    <location>
        <position position="1"/>
    </location>
</feature>
<keyword evidence="4" id="KW-1185">Reference proteome</keyword>
<evidence type="ECO:0000313" key="4">
    <source>
        <dbReference type="Proteomes" id="UP001140091"/>
    </source>
</evidence>
<gene>
    <name evidence="3" type="ORF">H1R20_g1627</name>
</gene>
<name>A0A9W8MKN0_9AGAR</name>
<keyword evidence="2" id="KW-0472">Membrane</keyword>
<keyword evidence="1" id="KW-0175">Coiled coil</keyword>
<protein>
    <submittedName>
        <fullName evidence="3">Uncharacterized protein</fullName>
    </submittedName>
</protein>
<evidence type="ECO:0000256" key="1">
    <source>
        <dbReference type="SAM" id="Coils"/>
    </source>
</evidence>
<evidence type="ECO:0000256" key="2">
    <source>
        <dbReference type="SAM" id="Phobius"/>
    </source>
</evidence>
<feature type="coiled-coil region" evidence="1">
    <location>
        <begin position="68"/>
        <end position="95"/>
    </location>
</feature>
<keyword evidence="2" id="KW-1133">Transmembrane helix</keyword>
<feature type="transmembrane region" description="Helical" evidence="2">
    <location>
        <begin position="6"/>
        <end position="31"/>
    </location>
</feature>
<organism evidence="3 4">
    <name type="scientific">Candolleomyces eurysporus</name>
    <dbReference type="NCBI Taxonomy" id="2828524"/>
    <lineage>
        <taxon>Eukaryota</taxon>
        <taxon>Fungi</taxon>
        <taxon>Dikarya</taxon>
        <taxon>Basidiomycota</taxon>
        <taxon>Agaricomycotina</taxon>
        <taxon>Agaricomycetes</taxon>
        <taxon>Agaricomycetidae</taxon>
        <taxon>Agaricales</taxon>
        <taxon>Agaricineae</taxon>
        <taxon>Psathyrellaceae</taxon>
        <taxon>Candolleomyces</taxon>
    </lineage>
</organism>
<sequence length="335" mass="36783">MPTDAAGAPVFIDFGRLLLIGLILALPLLVLQVRRVTRASTTKNEASVQTDITTNEDIMMTSGLRSQLAATVGELQQAREELAVARAEAQSAKDLCTTSLSEAKHEYESSALKAQERQAQDQETIAWLQKTVERMEVEAGLAVSQNHSLVKKCEEYKTSFTSIQKAFQQLLKDKEAFEMLLRDADETAAQHGKTISKLSARNAVLEASMVSKDERIAYLSVIGKILVGRVAQGEEILSKQREELAAKAKEADDWRDLFNLSGSPWPMAQQRMRKPSSSTPSLITILAESEQEIKGLRDRLSECHSQLAACTCSGPILMPNPAIGTEPRPRPSTCS</sequence>
<reference evidence="3" key="1">
    <citation type="submission" date="2022-06" db="EMBL/GenBank/DDBJ databases">
        <title>Genome Sequence of Candolleomyces eurysporus.</title>
        <authorList>
            <person name="Buettner E."/>
        </authorList>
    </citation>
    <scope>NUCLEOTIDE SEQUENCE</scope>
    <source>
        <strain evidence="3">VTCC 930004</strain>
    </source>
</reference>
<dbReference type="AlphaFoldDB" id="A0A9W8MKN0"/>
<dbReference type="Proteomes" id="UP001140091">
    <property type="component" value="Unassembled WGS sequence"/>
</dbReference>
<accession>A0A9W8MKN0</accession>
<evidence type="ECO:0000313" key="3">
    <source>
        <dbReference type="EMBL" id="KAJ2935465.1"/>
    </source>
</evidence>
<proteinExistence type="predicted"/>
<keyword evidence="2" id="KW-0812">Transmembrane</keyword>
<dbReference type="EMBL" id="JANBPK010000507">
    <property type="protein sequence ID" value="KAJ2935465.1"/>
    <property type="molecule type" value="Genomic_DNA"/>
</dbReference>
<dbReference type="OrthoDB" id="3079540at2759"/>
<comment type="caution">
    <text evidence="3">The sequence shown here is derived from an EMBL/GenBank/DDBJ whole genome shotgun (WGS) entry which is preliminary data.</text>
</comment>